<dbReference type="Gene3D" id="2.60.40.3110">
    <property type="match status" value="1"/>
</dbReference>
<keyword evidence="7" id="KW-0472">Membrane</keyword>
<organism evidence="12 13">
    <name type="scientific">Bordetella genomosp. 7</name>
    <dbReference type="NCBI Taxonomy" id="1416805"/>
    <lineage>
        <taxon>Bacteria</taxon>
        <taxon>Pseudomonadati</taxon>
        <taxon>Pseudomonadota</taxon>
        <taxon>Betaproteobacteria</taxon>
        <taxon>Burkholderiales</taxon>
        <taxon>Alcaligenaceae</taxon>
        <taxon>Bordetella</taxon>
    </lineage>
</organism>
<feature type="domain" description="PapC N-terminal" evidence="11">
    <location>
        <begin position="43"/>
        <end position="188"/>
    </location>
</feature>
<dbReference type="Pfam" id="PF13954">
    <property type="entry name" value="PapC_N"/>
    <property type="match status" value="1"/>
</dbReference>
<gene>
    <name evidence="12" type="ORF">CAL19_16540</name>
</gene>
<evidence type="ECO:0000256" key="1">
    <source>
        <dbReference type="ARBA" id="ARBA00004571"/>
    </source>
</evidence>
<dbReference type="InterPro" id="IPR000015">
    <property type="entry name" value="Fimb_usher"/>
</dbReference>
<accession>A0A261QVB5</accession>
<dbReference type="GO" id="GO:0009279">
    <property type="term" value="C:cell outer membrane"/>
    <property type="evidence" value="ECO:0007669"/>
    <property type="project" value="UniProtKB-SubCell"/>
</dbReference>
<dbReference type="InterPro" id="IPR037224">
    <property type="entry name" value="PapC_N_sf"/>
</dbReference>
<evidence type="ECO:0000256" key="2">
    <source>
        <dbReference type="ARBA" id="ARBA00008064"/>
    </source>
</evidence>
<evidence type="ECO:0000256" key="6">
    <source>
        <dbReference type="ARBA" id="ARBA00022729"/>
    </source>
</evidence>
<evidence type="ECO:0000256" key="3">
    <source>
        <dbReference type="ARBA" id="ARBA00022448"/>
    </source>
</evidence>
<evidence type="ECO:0000259" key="11">
    <source>
        <dbReference type="Pfam" id="PF13954"/>
    </source>
</evidence>
<comment type="subcellular location">
    <subcellularLocation>
        <location evidence="1">Cell outer membrane</location>
        <topology evidence="1">Multi-pass membrane protein</topology>
    </subcellularLocation>
</comment>
<dbReference type="InterPro" id="IPR025949">
    <property type="entry name" value="PapC-like_C"/>
</dbReference>
<evidence type="ECO:0000313" key="12">
    <source>
        <dbReference type="EMBL" id="OZI16300.1"/>
    </source>
</evidence>
<dbReference type="FunFam" id="2.60.40.3110:FF:000001">
    <property type="entry name" value="Putative fimbrial outer membrane usher"/>
    <property type="match status" value="1"/>
</dbReference>
<dbReference type="Gene3D" id="2.60.40.2070">
    <property type="match status" value="1"/>
</dbReference>
<evidence type="ECO:0000256" key="9">
    <source>
        <dbReference type="SAM" id="SignalP"/>
    </source>
</evidence>
<evidence type="ECO:0000259" key="10">
    <source>
        <dbReference type="Pfam" id="PF13953"/>
    </source>
</evidence>
<dbReference type="AlphaFoldDB" id="A0A261QVB5"/>
<dbReference type="SUPFAM" id="SSF141729">
    <property type="entry name" value="FimD N-terminal domain-like"/>
    <property type="match status" value="1"/>
</dbReference>
<dbReference type="InterPro" id="IPR042186">
    <property type="entry name" value="FimD_plug_dom"/>
</dbReference>
<evidence type="ECO:0000313" key="13">
    <source>
        <dbReference type="Proteomes" id="UP000216947"/>
    </source>
</evidence>
<dbReference type="InterPro" id="IPR043142">
    <property type="entry name" value="PapC-like_C_sf"/>
</dbReference>
<keyword evidence="5" id="KW-0812">Transmembrane</keyword>
<evidence type="ECO:0000256" key="7">
    <source>
        <dbReference type="ARBA" id="ARBA00023136"/>
    </source>
</evidence>
<dbReference type="PANTHER" id="PTHR30451">
    <property type="entry name" value="OUTER MEMBRANE USHER PROTEIN"/>
    <property type="match status" value="1"/>
</dbReference>
<keyword evidence="6 9" id="KW-0732">Signal</keyword>
<dbReference type="EMBL" id="NEVK01000008">
    <property type="protein sequence ID" value="OZI16300.1"/>
    <property type="molecule type" value="Genomic_DNA"/>
</dbReference>
<evidence type="ECO:0000256" key="4">
    <source>
        <dbReference type="ARBA" id="ARBA00022452"/>
    </source>
</evidence>
<feature type="domain" description="PapC-like C-terminal" evidence="10">
    <location>
        <begin position="771"/>
        <end position="835"/>
    </location>
</feature>
<feature type="signal peptide" evidence="9">
    <location>
        <begin position="1"/>
        <end position="33"/>
    </location>
</feature>
<name>A0A261QVB5_9BORD</name>
<keyword evidence="3" id="KW-0813">Transport</keyword>
<dbReference type="Gene3D" id="2.60.40.2610">
    <property type="entry name" value="Outer membrane usher protein FimD, plug domain"/>
    <property type="match status" value="1"/>
</dbReference>
<dbReference type="GO" id="GO:0009297">
    <property type="term" value="P:pilus assembly"/>
    <property type="evidence" value="ECO:0007669"/>
    <property type="project" value="InterPro"/>
</dbReference>
<dbReference type="Proteomes" id="UP000216947">
    <property type="component" value="Unassembled WGS sequence"/>
</dbReference>
<keyword evidence="8" id="KW-0998">Cell outer membrane</keyword>
<protein>
    <submittedName>
        <fullName evidence="12">Fimbrial assembly protein</fullName>
    </submittedName>
</protein>
<dbReference type="InterPro" id="IPR025885">
    <property type="entry name" value="PapC_N"/>
</dbReference>
<reference evidence="13" key="1">
    <citation type="submission" date="2017-05" db="EMBL/GenBank/DDBJ databases">
        <title>Complete and WGS of Bordetella genogroups.</title>
        <authorList>
            <person name="Spilker T."/>
            <person name="Lipuma J."/>
        </authorList>
    </citation>
    <scope>NUCLEOTIDE SEQUENCE [LARGE SCALE GENOMIC DNA]</scope>
    <source>
        <strain evidence="13">AU18089</strain>
    </source>
</reference>
<dbReference type="Gene3D" id="3.10.20.410">
    <property type="match status" value="1"/>
</dbReference>
<dbReference type="Pfam" id="PF00577">
    <property type="entry name" value="Usher"/>
    <property type="match status" value="1"/>
</dbReference>
<evidence type="ECO:0000256" key="8">
    <source>
        <dbReference type="ARBA" id="ARBA00023237"/>
    </source>
</evidence>
<dbReference type="RefSeq" id="WP_094797434.1">
    <property type="nucleotide sequence ID" value="NZ_NEVK01000008.1"/>
</dbReference>
<dbReference type="Pfam" id="PF13953">
    <property type="entry name" value="PapC_C"/>
    <property type="match status" value="1"/>
</dbReference>
<keyword evidence="4" id="KW-1134">Transmembrane beta strand</keyword>
<keyword evidence="13" id="KW-1185">Reference proteome</keyword>
<comment type="caution">
    <text evidence="12">The sequence shown here is derived from an EMBL/GenBank/DDBJ whole genome shotgun (WGS) entry which is preliminary data.</text>
</comment>
<comment type="similarity">
    <text evidence="2">Belongs to the fimbrial export usher family.</text>
</comment>
<feature type="chain" id="PRO_5012447151" evidence="9">
    <location>
        <begin position="34"/>
        <end position="856"/>
    </location>
</feature>
<sequence>MLPVRYIPTRRHSLNLILASLAASLWNAAQAQAAPTQVAEVRFNADMVRNFGDTAVDVSRFNRGNYAAPGDYTVPVVVNHIQAGRSTVRVRQLAGEAYPQPCIDADLLLLAGVNLGRLDEPTHERLRSAPCGRLHDFIPDSHAEFDNGEQRLTMSIPQIWLNRSARGYIDPKYWNEGTTAGVLRYNANLYRYAARHGNDTTQAYVGLDSGLNLGAWRLRHRGNLNYSKTQGTRYQSIQTYAQRSIGTIKSQLTAGEFHTEGAVLESIGLTGVALSSDERMYPESQRGYAPTIRGIANSNARVRVLQNGNVIYETTVAPGEFEIDDLYPTGYGGDLQVVVTEADGSEHISMVPYSAPVNALRAGTTRYSVAAGQYRSALVNDKPYVFQGTVRHGFNNLLTGYGGVLASKHYLAGQLGTALNTAIGAFGLDATYARAKLNNQANRTGQSYSVSYSRFFVPTSTSVTLAAYRYSTRGFLSLSDTMALRSPGSRHGLPRHYGANAKGRLQVMLNQPLGDRLGSVYLSGYSQNYWGYEGRDTEYQAGYRNTYKQIGYSISAARQYNVYDGKWGNTYMLNVTLPLGRSAGAPRSSTSIRHNNRDHSTSIYETVNGSLGRSDNPLYYGLSANHVRSRHGIANNVSANASWMSPYAQLAGSASRSRSGSQSSASISGAAVAWGGGMALAPALGDTFAIVQAQGAEGARLANMNGLRVDGRGYGLVPNLTPYVQNTIEVDPKGLPLNVQFKSTIQHVAPTAGAVVPVKFEVEAGGHAAVIRAHLADGSPLPFGAEVQDAHGNSIGTVAQGSRILANNLKDTAGRLRVKWGESVLEHCSVDYRIPDNNGKDTQQFHLLQGTCAQGH</sequence>
<evidence type="ECO:0000256" key="5">
    <source>
        <dbReference type="ARBA" id="ARBA00022692"/>
    </source>
</evidence>
<dbReference type="GO" id="GO:0015473">
    <property type="term" value="F:fimbrial usher porin activity"/>
    <property type="evidence" value="ECO:0007669"/>
    <property type="project" value="InterPro"/>
</dbReference>
<dbReference type="PANTHER" id="PTHR30451:SF20">
    <property type="entry name" value="FIMBRIAE USHER"/>
    <property type="match status" value="1"/>
</dbReference>
<proteinExistence type="inferred from homology"/>